<dbReference type="PROSITE" id="PS00638">
    <property type="entry name" value="PII_GLNB_CTER"/>
    <property type="match status" value="1"/>
</dbReference>
<keyword evidence="2" id="KW-0805">Transcription regulation</keyword>
<dbReference type="SMART" id="SM00938">
    <property type="entry name" value="P-II"/>
    <property type="match status" value="1"/>
</dbReference>
<dbReference type="Pfam" id="PF00543">
    <property type="entry name" value="P-II"/>
    <property type="match status" value="1"/>
</dbReference>
<reference evidence="6 7" key="1">
    <citation type="submission" date="2018-11" db="EMBL/GenBank/DDBJ databases">
        <title>Genomic Encyclopedia of Type Strains, Phase IV (KMG-IV): sequencing the most valuable type-strain genomes for metagenomic binning, comparative biology and taxonomic classification.</title>
        <authorList>
            <person name="Goeker M."/>
        </authorList>
    </citation>
    <scope>NUCLEOTIDE SEQUENCE [LARGE SCALE GENOMIC DNA]</scope>
    <source>
        <strain evidence="6 7">DSM 11977</strain>
    </source>
</reference>
<dbReference type="SUPFAM" id="SSF54913">
    <property type="entry name" value="GlnB-like"/>
    <property type="match status" value="1"/>
</dbReference>
<name>A0A3N5BYD5_9EURY</name>
<dbReference type="EMBL" id="RKRG01000003">
    <property type="protein sequence ID" value="RPF50845.1"/>
    <property type="molecule type" value="Genomic_DNA"/>
</dbReference>
<keyword evidence="3" id="KW-0804">Transcription</keyword>
<evidence type="ECO:0000256" key="3">
    <source>
        <dbReference type="ARBA" id="ARBA00023163"/>
    </source>
</evidence>
<dbReference type="Gene3D" id="3.30.70.120">
    <property type="match status" value="1"/>
</dbReference>
<dbReference type="PRINTS" id="PR00340">
    <property type="entry name" value="PIIGLNB"/>
</dbReference>
<organism evidence="6 7">
    <name type="scientific">Methanobrevibacter gottschalkii DSM 11977</name>
    <dbReference type="NCBI Taxonomy" id="1122229"/>
    <lineage>
        <taxon>Archaea</taxon>
        <taxon>Methanobacteriati</taxon>
        <taxon>Methanobacteriota</taxon>
        <taxon>Methanomada group</taxon>
        <taxon>Methanobacteria</taxon>
        <taxon>Methanobacteriales</taxon>
        <taxon>Methanobacteriaceae</taxon>
        <taxon>Methanobrevibacter</taxon>
    </lineage>
</organism>
<evidence type="ECO:0000313" key="6">
    <source>
        <dbReference type="EMBL" id="RPF50845.1"/>
    </source>
</evidence>
<proteinExistence type="inferred from homology"/>
<dbReference type="GO" id="GO:0006808">
    <property type="term" value="P:regulation of nitrogen utilization"/>
    <property type="evidence" value="ECO:0007669"/>
    <property type="project" value="InterPro"/>
</dbReference>
<dbReference type="GO" id="GO:0005524">
    <property type="term" value="F:ATP binding"/>
    <property type="evidence" value="ECO:0007669"/>
    <property type="project" value="TreeGrafter"/>
</dbReference>
<dbReference type="InterPro" id="IPR002187">
    <property type="entry name" value="N-reg_PII"/>
</dbReference>
<comment type="caution">
    <text evidence="6">The sequence shown here is derived from an EMBL/GenBank/DDBJ whole genome shotgun (WGS) entry which is preliminary data.</text>
</comment>
<dbReference type="PROSITE" id="PS51343">
    <property type="entry name" value="PII_GLNB_DOM"/>
    <property type="match status" value="1"/>
</dbReference>
<accession>A0A3N5BYD5</accession>
<evidence type="ECO:0000313" key="7">
    <source>
        <dbReference type="Proteomes" id="UP000271783"/>
    </source>
</evidence>
<dbReference type="InterPro" id="IPR015867">
    <property type="entry name" value="N-reg_PII/ATP_PRibTrfase_C"/>
</dbReference>
<comment type="similarity">
    <text evidence="5">Belongs to the P(II) protein family.</text>
</comment>
<keyword evidence="7" id="KW-1185">Reference proteome</keyword>
<comment type="function">
    <text evidence="1">Could be involved in the regulation of nitrogen fixation.</text>
</comment>
<evidence type="ECO:0000256" key="2">
    <source>
        <dbReference type="ARBA" id="ARBA00023015"/>
    </source>
</evidence>
<evidence type="ECO:0000256" key="5">
    <source>
        <dbReference type="RuleBase" id="RU003936"/>
    </source>
</evidence>
<dbReference type="GO" id="GO:0030234">
    <property type="term" value="F:enzyme regulator activity"/>
    <property type="evidence" value="ECO:0007669"/>
    <property type="project" value="InterPro"/>
</dbReference>
<dbReference type="Proteomes" id="UP000271783">
    <property type="component" value="Unassembled WGS sequence"/>
</dbReference>
<dbReference type="RefSeq" id="WP_069573175.1">
    <property type="nucleotide sequence ID" value="NZ_RKRG01000003.1"/>
</dbReference>
<sequence length="112" mass="12603">MKRIVAIIRPEKFEDVKRELIEVGCEGMTVSEVKGRGSQKGIRESYRGSNFCIDLIPKTRIEIVVNDDRLDLIVDKIIEGAYTGNIGDGKIFIQSVDNVIRIRTNEHGDEAV</sequence>
<dbReference type="AlphaFoldDB" id="A0A3N5BYD5"/>
<dbReference type="GO" id="GO:0005829">
    <property type="term" value="C:cytosol"/>
    <property type="evidence" value="ECO:0007669"/>
    <property type="project" value="TreeGrafter"/>
</dbReference>
<evidence type="ECO:0000256" key="1">
    <source>
        <dbReference type="ARBA" id="ARBA00002440"/>
    </source>
</evidence>
<dbReference type="PANTHER" id="PTHR30115">
    <property type="entry name" value="NITROGEN REGULATORY PROTEIN P-II"/>
    <property type="match status" value="1"/>
</dbReference>
<dbReference type="PANTHER" id="PTHR30115:SF11">
    <property type="entry name" value="NITROGEN REGULATORY PROTEIN P-II HOMOLOG"/>
    <property type="match status" value="1"/>
</dbReference>
<dbReference type="InterPro" id="IPR017918">
    <property type="entry name" value="N-reg_PII_CS"/>
</dbReference>
<gene>
    <name evidence="6" type="ORF">EDC42_1502</name>
</gene>
<evidence type="ECO:0000256" key="4">
    <source>
        <dbReference type="ARBA" id="ARBA00023231"/>
    </source>
</evidence>
<keyword evidence="4" id="KW-0535">Nitrogen fixation</keyword>
<dbReference type="InterPro" id="IPR011322">
    <property type="entry name" value="N-reg_PII-like_a/b"/>
</dbReference>
<protein>
    <submittedName>
        <fullName evidence="6">Nitrogen regulatory protein P-II family</fullName>
    </submittedName>
</protein>